<dbReference type="EMBL" id="JAHLEM010001008">
    <property type="protein sequence ID" value="MBU3871299.1"/>
    <property type="molecule type" value="Genomic_DNA"/>
</dbReference>
<organism evidence="1 2">
    <name type="scientific">Streptomyces niphimycinicus</name>
    <dbReference type="NCBI Taxonomy" id="2842201"/>
    <lineage>
        <taxon>Bacteria</taxon>
        <taxon>Bacillati</taxon>
        <taxon>Actinomycetota</taxon>
        <taxon>Actinomycetes</taxon>
        <taxon>Kitasatosporales</taxon>
        <taxon>Streptomycetaceae</taxon>
        <taxon>Streptomyces</taxon>
    </lineage>
</organism>
<proteinExistence type="predicted"/>
<dbReference type="Proteomes" id="UP000720508">
    <property type="component" value="Unassembled WGS sequence"/>
</dbReference>
<gene>
    <name evidence="1" type="ORF">KN815_46815</name>
</gene>
<keyword evidence="2" id="KW-1185">Reference proteome</keyword>
<comment type="caution">
    <text evidence="1">The sequence shown here is derived from an EMBL/GenBank/DDBJ whole genome shotgun (WGS) entry which is preliminary data.</text>
</comment>
<dbReference type="RefSeq" id="WP_216347873.1">
    <property type="nucleotide sequence ID" value="NZ_JAHLEM010001008.1"/>
</dbReference>
<evidence type="ECO:0000313" key="1">
    <source>
        <dbReference type="EMBL" id="MBU3871299.1"/>
    </source>
</evidence>
<reference evidence="1 2" key="1">
    <citation type="submission" date="2021-06" db="EMBL/GenBank/DDBJ databases">
        <authorList>
            <person name="Pan X."/>
        </authorList>
    </citation>
    <scope>NUCLEOTIDE SEQUENCE [LARGE SCALE GENOMIC DNA]</scope>
    <source>
        <strain evidence="1 2">4503</strain>
    </source>
</reference>
<feature type="non-terminal residue" evidence="1">
    <location>
        <position position="107"/>
    </location>
</feature>
<evidence type="ECO:0008006" key="3">
    <source>
        <dbReference type="Google" id="ProtNLM"/>
    </source>
</evidence>
<feature type="non-terminal residue" evidence="1">
    <location>
        <position position="1"/>
    </location>
</feature>
<evidence type="ECO:0000313" key="2">
    <source>
        <dbReference type="Proteomes" id="UP000720508"/>
    </source>
</evidence>
<protein>
    <recommendedName>
        <fullName evidence="3">Polyketide synthase</fullName>
    </recommendedName>
</protein>
<name>A0ABS6CWG4_9ACTN</name>
<accession>A0ABS6CWG4</accession>
<sequence length="107" mass="10947">SVGRSDRLVSPTQAMVWGLGRIVGVEYPQRWGGALDLPETMDARAVARLAGVLAGAEGEDQVAVRGSGVFAKRMVRASSADDAVNRGSWQGRGSALVTGGTGALGGH</sequence>